<dbReference type="GO" id="GO:0000270">
    <property type="term" value="P:peptidoglycan metabolic process"/>
    <property type="evidence" value="ECO:0007669"/>
    <property type="project" value="TreeGrafter"/>
</dbReference>
<dbReference type="Proteomes" id="UP000183940">
    <property type="component" value="Unassembled WGS sequence"/>
</dbReference>
<evidence type="ECO:0000259" key="2">
    <source>
        <dbReference type="Pfam" id="PF02698"/>
    </source>
</evidence>
<dbReference type="AlphaFoldDB" id="A0A1L9QTE6"/>
<dbReference type="GO" id="GO:0005886">
    <property type="term" value="C:plasma membrane"/>
    <property type="evidence" value="ECO:0007669"/>
    <property type="project" value="TreeGrafter"/>
</dbReference>
<keyword evidence="1" id="KW-1133">Transmembrane helix</keyword>
<organism evidence="3 4">
    <name type="scientific">Roseofilum reptotaenium AO1-A</name>
    <dbReference type="NCBI Taxonomy" id="1925591"/>
    <lineage>
        <taxon>Bacteria</taxon>
        <taxon>Bacillati</taxon>
        <taxon>Cyanobacteriota</taxon>
        <taxon>Cyanophyceae</taxon>
        <taxon>Desertifilales</taxon>
        <taxon>Desertifilaceae</taxon>
        <taxon>Roseofilum</taxon>
    </lineage>
</organism>
<dbReference type="PROSITE" id="PS51257">
    <property type="entry name" value="PROKAR_LIPOPROTEIN"/>
    <property type="match status" value="1"/>
</dbReference>
<dbReference type="Gene3D" id="3.40.50.620">
    <property type="entry name" value="HUPs"/>
    <property type="match status" value="1"/>
</dbReference>
<dbReference type="GO" id="GO:0043164">
    <property type="term" value="P:Gram-negative-bacterium-type cell wall biogenesis"/>
    <property type="evidence" value="ECO:0007669"/>
    <property type="project" value="TreeGrafter"/>
</dbReference>
<dbReference type="InterPro" id="IPR014729">
    <property type="entry name" value="Rossmann-like_a/b/a_fold"/>
</dbReference>
<feature type="domain" description="DUF218" evidence="2">
    <location>
        <begin position="78"/>
        <end position="254"/>
    </location>
</feature>
<protein>
    <recommendedName>
        <fullName evidence="2">DUF218 domain-containing protein</fullName>
    </recommendedName>
</protein>
<gene>
    <name evidence="3" type="ORF">BI308_09160</name>
</gene>
<sequence>MFLFLSKLLPLFVYPMGLSCVLMVVSLVLLWKWPKRAAISISLALLVLLLGGNGWVNQTLIQSLELRHIPPDELPTAEAIVVLGGGIKAQIYPRPWVDVSEAGDRILHGSQLYLQGKAPRLILTGGRINWKDGGPPESADMAKIAQALGVPQEAILQDPSSLNTHENAVNVRQILDEEGINRVLLVTSATHMVRSLLVFQKQGIEAIPAPTDFLSPPGRSPIETETTWESALLSLIPDSSRLRDTTHALKEYIGLFVYGLRGWI</sequence>
<dbReference type="STRING" id="1925591.BI308_09160"/>
<dbReference type="InterPro" id="IPR051599">
    <property type="entry name" value="Cell_Envelope_Assoc"/>
</dbReference>
<proteinExistence type="predicted"/>
<keyword evidence="4" id="KW-1185">Reference proteome</keyword>
<dbReference type="EMBL" id="MLAW01000012">
    <property type="protein sequence ID" value="OJJ25896.1"/>
    <property type="molecule type" value="Genomic_DNA"/>
</dbReference>
<name>A0A1L9QTE6_9CYAN</name>
<accession>A0A1L9QTE6</accession>
<dbReference type="Pfam" id="PF02698">
    <property type="entry name" value="DUF218"/>
    <property type="match status" value="1"/>
</dbReference>
<keyword evidence="1" id="KW-0812">Transmembrane</keyword>
<evidence type="ECO:0000313" key="3">
    <source>
        <dbReference type="EMBL" id="OJJ25896.1"/>
    </source>
</evidence>
<dbReference type="InterPro" id="IPR003848">
    <property type="entry name" value="DUF218"/>
</dbReference>
<dbReference type="CDD" id="cd06259">
    <property type="entry name" value="YdcF-like"/>
    <property type="match status" value="1"/>
</dbReference>
<dbReference type="PANTHER" id="PTHR30336:SF4">
    <property type="entry name" value="ENVELOPE BIOGENESIS FACTOR ELYC"/>
    <property type="match status" value="1"/>
</dbReference>
<reference evidence="3" key="1">
    <citation type="submission" date="2016-10" db="EMBL/GenBank/DDBJ databases">
        <title>CRISPR-Cas defence system in Roseofilum reptotaenium: evidence of a bacteriophage-cyanobacterium arms race in the coral black band disease.</title>
        <authorList>
            <person name="Buerger P."/>
            <person name="Wood-Charlson E.M."/>
            <person name="Weynberg K.D."/>
            <person name="Willis B."/>
            <person name="Van Oppen M.J."/>
        </authorList>
    </citation>
    <scope>NUCLEOTIDE SEQUENCE [LARGE SCALE GENOMIC DNA]</scope>
    <source>
        <strain evidence="3">AO1-A</strain>
    </source>
</reference>
<feature type="transmembrane region" description="Helical" evidence="1">
    <location>
        <begin position="12"/>
        <end position="31"/>
    </location>
</feature>
<keyword evidence="1" id="KW-0472">Membrane</keyword>
<feature type="transmembrane region" description="Helical" evidence="1">
    <location>
        <begin position="38"/>
        <end position="56"/>
    </location>
</feature>
<evidence type="ECO:0000313" key="4">
    <source>
        <dbReference type="Proteomes" id="UP000183940"/>
    </source>
</evidence>
<dbReference type="PANTHER" id="PTHR30336">
    <property type="entry name" value="INNER MEMBRANE PROTEIN, PROBABLE PERMEASE"/>
    <property type="match status" value="1"/>
</dbReference>
<comment type="caution">
    <text evidence="3">The sequence shown here is derived from an EMBL/GenBank/DDBJ whole genome shotgun (WGS) entry which is preliminary data.</text>
</comment>
<evidence type="ECO:0000256" key="1">
    <source>
        <dbReference type="SAM" id="Phobius"/>
    </source>
</evidence>